<accession>A0A401TMQ9</accession>
<proteinExistence type="predicted"/>
<evidence type="ECO:0000256" key="1">
    <source>
        <dbReference type="SAM" id="MobiDB-lite"/>
    </source>
</evidence>
<name>A0A401TMQ9_CHIPU</name>
<feature type="compositionally biased region" description="Basic and acidic residues" evidence="1">
    <location>
        <begin position="58"/>
        <end position="72"/>
    </location>
</feature>
<dbReference type="AlphaFoldDB" id="A0A401TMQ9"/>
<reference evidence="2 3" key="1">
    <citation type="journal article" date="2018" name="Nat. Ecol. Evol.">
        <title>Shark genomes provide insights into elasmobranch evolution and the origin of vertebrates.</title>
        <authorList>
            <person name="Hara Y"/>
            <person name="Yamaguchi K"/>
            <person name="Onimaru K"/>
            <person name="Kadota M"/>
            <person name="Koyanagi M"/>
            <person name="Keeley SD"/>
            <person name="Tatsumi K"/>
            <person name="Tanaka K"/>
            <person name="Motone F"/>
            <person name="Kageyama Y"/>
            <person name="Nozu R"/>
            <person name="Adachi N"/>
            <person name="Nishimura O"/>
            <person name="Nakagawa R"/>
            <person name="Tanegashima C"/>
            <person name="Kiyatake I"/>
            <person name="Matsumoto R"/>
            <person name="Murakumo K"/>
            <person name="Nishida K"/>
            <person name="Terakita A"/>
            <person name="Kuratani S"/>
            <person name="Sato K"/>
            <person name="Hyodo S Kuraku.S."/>
        </authorList>
    </citation>
    <scope>NUCLEOTIDE SEQUENCE [LARGE SCALE GENOMIC DNA]</scope>
</reference>
<organism evidence="2 3">
    <name type="scientific">Chiloscyllium punctatum</name>
    <name type="common">Brownbanded bambooshark</name>
    <name type="synonym">Hemiscyllium punctatum</name>
    <dbReference type="NCBI Taxonomy" id="137246"/>
    <lineage>
        <taxon>Eukaryota</taxon>
        <taxon>Metazoa</taxon>
        <taxon>Chordata</taxon>
        <taxon>Craniata</taxon>
        <taxon>Vertebrata</taxon>
        <taxon>Chondrichthyes</taxon>
        <taxon>Elasmobranchii</taxon>
        <taxon>Galeomorphii</taxon>
        <taxon>Galeoidea</taxon>
        <taxon>Orectolobiformes</taxon>
        <taxon>Hemiscylliidae</taxon>
        <taxon>Chiloscyllium</taxon>
    </lineage>
</organism>
<gene>
    <name evidence="2" type="ORF">chiPu_0027909</name>
</gene>
<dbReference type="Proteomes" id="UP000287033">
    <property type="component" value="Unassembled WGS sequence"/>
</dbReference>
<comment type="caution">
    <text evidence="2">The sequence shown here is derived from an EMBL/GenBank/DDBJ whole genome shotgun (WGS) entry which is preliminary data.</text>
</comment>
<evidence type="ECO:0000313" key="3">
    <source>
        <dbReference type="Proteomes" id="UP000287033"/>
    </source>
</evidence>
<evidence type="ECO:0000313" key="2">
    <source>
        <dbReference type="EMBL" id="GCC43902.1"/>
    </source>
</evidence>
<sequence length="72" mass="7893">MRLARDGAGERDSAGWFLFGCRDGTAGPNGLLVPWENRLPQNDVLTKTGIPGDSGRYSGREDPTGWKWTGRD</sequence>
<dbReference type="EMBL" id="BEZZ01117363">
    <property type="protein sequence ID" value="GCC43902.1"/>
    <property type="molecule type" value="Genomic_DNA"/>
</dbReference>
<keyword evidence="3" id="KW-1185">Reference proteome</keyword>
<feature type="region of interest" description="Disordered" evidence="1">
    <location>
        <begin position="47"/>
        <end position="72"/>
    </location>
</feature>
<protein>
    <submittedName>
        <fullName evidence="2">Uncharacterized protein</fullName>
    </submittedName>
</protein>